<dbReference type="KEGG" id="tml:GSTUM_00004723001"/>
<name>D5G7U1_TUBMM</name>
<reference evidence="1 2" key="1">
    <citation type="journal article" date="2010" name="Nature">
        <title>Perigord black truffle genome uncovers evolutionary origins and mechanisms of symbiosis.</title>
        <authorList>
            <person name="Martin F."/>
            <person name="Kohler A."/>
            <person name="Murat C."/>
            <person name="Balestrini R."/>
            <person name="Coutinho P.M."/>
            <person name="Jaillon O."/>
            <person name="Montanini B."/>
            <person name="Morin E."/>
            <person name="Noel B."/>
            <person name="Percudani R."/>
            <person name="Porcel B."/>
            <person name="Rubini A."/>
            <person name="Amicucci A."/>
            <person name="Amselem J."/>
            <person name="Anthouard V."/>
            <person name="Arcioni S."/>
            <person name="Artiguenave F."/>
            <person name="Aury J.M."/>
            <person name="Ballario P."/>
            <person name="Bolchi A."/>
            <person name="Brenna A."/>
            <person name="Brun A."/>
            <person name="Buee M."/>
            <person name="Cantarel B."/>
            <person name="Chevalier G."/>
            <person name="Couloux A."/>
            <person name="Da Silva C."/>
            <person name="Denoeud F."/>
            <person name="Duplessis S."/>
            <person name="Ghignone S."/>
            <person name="Hilselberger B."/>
            <person name="Iotti M."/>
            <person name="Marcais B."/>
            <person name="Mello A."/>
            <person name="Miranda M."/>
            <person name="Pacioni G."/>
            <person name="Quesneville H."/>
            <person name="Riccioni C."/>
            <person name="Ruotolo R."/>
            <person name="Splivallo R."/>
            <person name="Stocchi V."/>
            <person name="Tisserant E."/>
            <person name="Viscomi A.R."/>
            <person name="Zambonelli A."/>
            <person name="Zampieri E."/>
            <person name="Henrissat B."/>
            <person name="Lebrun M.H."/>
            <person name="Paolocci F."/>
            <person name="Bonfante P."/>
            <person name="Ottonello S."/>
            <person name="Wincker P."/>
        </authorList>
    </citation>
    <scope>NUCLEOTIDE SEQUENCE [LARGE SCALE GENOMIC DNA]</scope>
    <source>
        <strain evidence="1 2">Mel28</strain>
    </source>
</reference>
<sequence length="69" mass="7721">MSGSGVSRGSGPALDAELDELEGSKEEYHIQCDLTIFGGGKWVCVRYDRLFSMRVRCFLHHRVVSLSCK</sequence>
<protein>
    <submittedName>
        <fullName evidence="1">(Perigord truffle) hypothetical protein</fullName>
    </submittedName>
</protein>
<dbReference type="EMBL" id="FN430031">
    <property type="protein sequence ID" value="CAZ80584.1"/>
    <property type="molecule type" value="Genomic_DNA"/>
</dbReference>
<accession>D5G7U1</accession>
<dbReference type="HOGENOM" id="CLU_2777729_0_0_1"/>
<keyword evidence="2" id="KW-1185">Reference proteome</keyword>
<gene>
    <name evidence="1" type="ORF">GSTUM_00004723001</name>
</gene>
<dbReference type="AlphaFoldDB" id="D5G7U1"/>
<proteinExistence type="predicted"/>
<dbReference type="InParanoid" id="D5G7U1"/>
<evidence type="ECO:0000313" key="1">
    <source>
        <dbReference type="EMBL" id="CAZ80584.1"/>
    </source>
</evidence>
<evidence type="ECO:0000313" key="2">
    <source>
        <dbReference type="Proteomes" id="UP000006911"/>
    </source>
</evidence>
<dbReference type="GeneID" id="9181403"/>
<dbReference type="Proteomes" id="UP000006911">
    <property type="component" value="Unassembled WGS sequence"/>
</dbReference>
<dbReference type="RefSeq" id="XP_002836393.1">
    <property type="nucleotide sequence ID" value="XM_002836347.1"/>
</dbReference>
<organism evidence="1 2">
    <name type="scientific">Tuber melanosporum (strain Mel28)</name>
    <name type="common">Perigord black truffle</name>
    <dbReference type="NCBI Taxonomy" id="656061"/>
    <lineage>
        <taxon>Eukaryota</taxon>
        <taxon>Fungi</taxon>
        <taxon>Dikarya</taxon>
        <taxon>Ascomycota</taxon>
        <taxon>Pezizomycotina</taxon>
        <taxon>Pezizomycetes</taxon>
        <taxon>Pezizales</taxon>
        <taxon>Tuberaceae</taxon>
        <taxon>Tuber</taxon>
    </lineage>
</organism>